<dbReference type="EMBL" id="DWZA01000087">
    <property type="protein sequence ID" value="HJA71828.1"/>
    <property type="molecule type" value="Genomic_DNA"/>
</dbReference>
<evidence type="ECO:0000313" key="1">
    <source>
        <dbReference type="EMBL" id="HJA71828.1"/>
    </source>
</evidence>
<gene>
    <name evidence="1" type="ORF">IAA07_09690</name>
</gene>
<protein>
    <submittedName>
        <fullName evidence="1">Uncharacterized protein</fullName>
    </submittedName>
</protein>
<accession>A0A9D2KNQ2</accession>
<reference evidence="1" key="1">
    <citation type="journal article" date="2021" name="PeerJ">
        <title>Extensive microbial diversity within the chicken gut microbiome revealed by metagenomics and culture.</title>
        <authorList>
            <person name="Gilroy R."/>
            <person name="Ravi A."/>
            <person name="Getino M."/>
            <person name="Pursley I."/>
            <person name="Horton D.L."/>
            <person name="Alikhan N.F."/>
            <person name="Baker D."/>
            <person name="Gharbi K."/>
            <person name="Hall N."/>
            <person name="Watson M."/>
            <person name="Adriaenssens E.M."/>
            <person name="Foster-Nyarko E."/>
            <person name="Jarju S."/>
            <person name="Secka A."/>
            <person name="Antonio M."/>
            <person name="Oren A."/>
            <person name="Chaudhuri R.R."/>
            <person name="La Ragione R."/>
            <person name="Hildebrand F."/>
            <person name="Pallen M.J."/>
        </authorList>
    </citation>
    <scope>NUCLEOTIDE SEQUENCE</scope>
    <source>
        <strain evidence="1">CHK178-16964</strain>
    </source>
</reference>
<dbReference type="AlphaFoldDB" id="A0A9D2KNQ2"/>
<comment type="caution">
    <text evidence="1">The sequence shown here is derived from an EMBL/GenBank/DDBJ whole genome shotgun (WGS) entry which is preliminary data.</text>
</comment>
<proteinExistence type="predicted"/>
<name>A0A9D2KNQ2_9FIRM</name>
<organism evidence="1 2">
    <name type="scientific">Candidatus Lachnoclostridium stercoravium</name>
    <dbReference type="NCBI Taxonomy" id="2838633"/>
    <lineage>
        <taxon>Bacteria</taxon>
        <taxon>Bacillati</taxon>
        <taxon>Bacillota</taxon>
        <taxon>Clostridia</taxon>
        <taxon>Lachnospirales</taxon>
        <taxon>Lachnospiraceae</taxon>
    </lineage>
</organism>
<evidence type="ECO:0000313" key="2">
    <source>
        <dbReference type="Proteomes" id="UP000823900"/>
    </source>
</evidence>
<dbReference type="InterPro" id="IPR046313">
    <property type="entry name" value="DUF6465"/>
</dbReference>
<dbReference type="Pfam" id="PF20069">
    <property type="entry name" value="DUF6465"/>
    <property type="match status" value="1"/>
</dbReference>
<dbReference type="Proteomes" id="UP000823900">
    <property type="component" value="Unassembled WGS sequence"/>
</dbReference>
<sequence length="124" mass="13026">MATAKRETKATAKTTKAAASKTAAAKTAVKEEVKETAVVKEAAPAKKPAAKRAVKAAEPTAAVYVQYAGKQAAVKDLLEAAKAAFAQAHEGVEIKSIELYVKPEEAVAYYVVNGEGSDDYKIEL</sequence>
<reference evidence="1" key="2">
    <citation type="submission" date="2021-04" db="EMBL/GenBank/DDBJ databases">
        <authorList>
            <person name="Gilroy R."/>
        </authorList>
    </citation>
    <scope>NUCLEOTIDE SEQUENCE</scope>
    <source>
        <strain evidence="1">CHK178-16964</strain>
    </source>
</reference>